<protein>
    <submittedName>
        <fullName evidence="5">GPP34 family phosphoprotein</fullName>
    </submittedName>
</protein>
<dbReference type="GO" id="GO:0070273">
    <property type="term" value="F:phosphatidylinositol-4-phosphate binding"/>
    <property type="evidence" value="ECO:0007669"/>
    <property type="project" value="InterPro"/>
</dbReference>
<organism evidence="5 6">
    <name type="scientific">Candidatus Agrococcus pullicola</name>
    <dbReference type="NCBI Taxonomy" id="2838429"/>
    <lineage>
        <taxon>Bacteria</taxon>
        <taxon>Bacillati</taxon>
        <taxon>Actinomycetota</taxon>
        <taxon>Actinomycetes</taxon>
        <taxon>Micrococcales</taxon>
        <taxon>Microbacteriaceae</taxon>
        <taxon>Agrococcus</taxon>
    </lineage>
</organism>
<comment type="caution">
    <text evidence="5">The sequence shown here is derived from an EMBL/GenBank/DDBJ whole genome shotgun (WGS) entry which is preliminary data.</text>
</comment>
<evidence type="ECO:0000256" key="2">
    <source>
        <dbReference type="ARBA" id="ARBA00023034"/>
    </source>
</evidence>
<proteinExistence type="predicted"/>
<gene>
    <name evidence="5" type="ORF">H9830_07580</name>
</gene>
<evidence type="ECO:0000256" key="1">
    <source>
        <dbReference type="ARBA" id="ARBA00004255"/>
    </source>
</evidence>
<evidence type="ECO:0000256" key="3">
    <source>
        <dbReference type="ARBA" id="ARBA00023121"/>
    </source>
</evidence>
<dbReference type="AlphaFoldDB" id="A0A9D2C9C2"/>
<evidence type="ECO:0000256" key="4">
    <source>
        <dbReference type="ARBA" id="ARBA00023136"/>
    </source>
</evidence>
<dbReference type="Gene3D" id="1.10.3630.10">
    <property type="entry name" value="yeast vps74-n-term truncation variant domain like"/>
    <property type="match status" value="1"/>
</dbReference>
<keyword evidence="3" id="KW-0446">Lipid-binding</keyword>
<dbReference type="Proteomes" id="UP000824005">
    <property type="component" value="Unassembled WGS sequence"/>
</dbReference>
<evidence type="ECO:0000313" key="5">
    <source>
        <dbReference type="EMBL" id="HIY66122.1"/>
    </source>
</evidence>
<dbReference type="InterPro" id="IPR038261">
    <property type="entry name" value="GPP34-like_sf"/>
</dbReference>
<dbReference type="EMBL" id="DXDC01000223">
    <property type="protein sequence ID" value="HIY66122.1"/>
    <property type="molecule type" value="Genomic_DNA"/>
</dbReference>
<keyword evidence="4" id="KW-0472">Membrane</keyword>
<sequence>MMLTSEALFLLLTTDAGKHEPWISYRKEALRGGLLADLVVANLVEFADEKDSHVTLLPGAEDAEHPVLRYGVQALGENEPDSASNLVQSSWFDPEETIAKALADRGIITVETTKFLFFSSEQYPVSDPEPERQLRATLAEVLADTRSPSAQDVIILAILQEMSAVRTILKHETEGFGPFKLNKRLDEIRQRELADDAVTDAVRDAIQTMAAIMTSVVITPMH</sequence>
<dbReference type="Pfam" id="PF05719">
    <property type="entry name" value="GPP34"/>
    <property type="match status" value="1"/>
</dbReference>
<evidence type="ECO:0000313" key="6">
    <source>
        <dbReference type="Proteomes" id="UP000824005"/>
    </source>
</evidence>
<comment type="subcellular location">
    <subcellularLocation>
        <location evidence="1">Golgi apparatus membrane</location>
        <topology evidence="1">Peripheral membrane protein</topology>
        <orientation evidence="1">Cytoplasmic side</orientation>
    </subcellularLocation>
</comment>
<dbReference type="GO" id="GO:0005737">
    <property type="term" value="C:cytoplasm"/>
    <property type="evidence" value="ECO:0007669"/>
    <property type="project" value="UniProtKB-ARBA"/>
</dbReference>
<reference evidence="5" key="1">
    <citation type="journal article" date="2021" name="PeerJ">
        <title>Extensive microbial diversity within the chicken gut microbiome revealed by metagenomics and culture.</title>
        <authorList>
            <person name="Gilroy R."/>
            <person name="Ravi A."/>
            <person name="Getino M."/>
            <person name="Pursley I."/>
            <person name="Horton D.L."/>
            <person name="Alikhan N.F."/>
            <person name="Baker D."/>
            <person name="Gharbi K."/>
            <person name="Hall N."/>
            <person name="Watson M."/>
            <person name="Adriaenssens E.M."/>
            <person name="Foster-Nyarko E."/>
            <person name="Jarju S."/>
            <person name="Secka A."/>
            <person name="Antonio M."/>
            <person name="Oren A."/>
            <person name="Chaudhuri R.R."/>
            <person name="La Ragione R."/>
            <person name="Hildebrand F."/>
            <person name="Pallen M.J."/>
        </authorList>
    </citation>
    <scope>NUCLEOTIDE SEQUENCE</scope>
    <source>
        <strain evidence="5">ChiGjej1B1-98</strain>
    </source>
</reference>
<reference evidence="5" key="2">
    <citation type="submission" date="2021-04" db="EMBL/GenBank/DDBJ databases">
        <authorList>
            <person name="Gilroy R."/>
        </authorList>
    </citation>
    <scope>NUCLEOTIDE SEQUENCE</scope>
    <source>
        <strain evidence="5">ChiGjej1B1-98</strain>
    </source>
</reference>
<name>A0A9D2C9C2_9MICO</name>
<accession>A0A9D2C9C2</accession>
<dbReference type="InterPro" id="IPR008628">
    <property type="entry name" value="GPP34-like"/>
</dbReference>
<dbReference type="GO" id="GO:0012505">
    <property type="term" value="C:endomembrane system"/>
    <property type="evidence" value="ECO:0007669"/>
    <property type="project" value="UniProtKB-ARBA"/>
</dbReference>
<keyword evidence="2" id="KW-0333">Golgi apparatus</keyword>